<protein>
    <submittedName>
        <fullName evidence="1">Uncharacterized protein N173R</fullName>
    </submittedName>
</protein>
<name>A7J6M7_PBCVF</name>
<reference evidence="1 2" key="1">
    <citation type="journal article" date="2007" name="Virology">
        <title>Sequence and annotation of the 314-kb MT325 and the 321-kb FR483 viruses that infect Chlorella Pbi.</title>
        <authorList>
            <person name="Fitzgerald L.A."/>
            <person name="Graves M.V."/>
            <person name="Li X."/>
            <person name="Feldblyum T."/>
            <person name="Hartigan J."/>
            <person name="Van Etten J.L."/>
        </authorList>
    </citation>
    <scope>NUCLEOTIDE SEQUENCE [LARGE SCALE GENOMIC DNA]</scope>
    <source>
        <strain evidence="1 2">FR483</strain>
    </source>
</reference>
<accession>A7J6M7</accession>
<sequence>MVKKIIIYIPMQTIRVYRTPVVFRRPSVRARSGVIPEMHTILQTYVCPMVNQCTDIFIGTEEHQQLVLSKLHAIANKYDIAQSEVYVIRALLLDDDKLAVSIADATDIFHRSIDLVRQNISKLPSIHTLPHV</sequence>
<dbReference type="Proteomes" id="UP000204095">
    <property type="component" value="Segment"/>
</dbReference>
<dbReference type="RefSeq" id="YP_001425805.1">
    <property type="nucleotide sequence ID" value="NC_008603.1"/>
</dbReference>
<organismHost>
    <name type="scientific">Paramecium bursaria</name>
    <dbReference type="NCBI Taxonomy" id="74790"/>
</organismHost>
<dbReference type="KEGG" id="vg:5364621"/>
<proteinExistence type="predicted"/>
<dbReference type="OrthoDB" id="18376at10239"/>
<organism evidence="1 2">
    <name type="scientific">Paramecium bursaria Chlorella virus FR483</name>
    <name type="common">PBCV-FR483</name>
    <dbReference type="NCBI Taxonomy" id="399781"/>
    <lineage>
        <taxon>Viruses</taxon>
        <taxon>Varidnaviria</taxon>
        <taxon>Bamfordvirae</taxon>
        <taxon>Nucleocytoviricota</taxon>
        <taxon>Megaviricetes</taxon>
        <taxon>Algavirales</taxon>
        <taxon>Phycodnaviridae</taxon>
        <taxon>Chlorovirus</taxon>
        <taxon>Chlorovirus conductrix</taxon>
        <taxon>Paramecium bursaria Chlorella virus A1</taxon>
    </lineage>
</organism>
<dbReference type="EMBL" id="DQ890022">
    <property type="protein sequence ID" value="ABT15458.1"/>
    <property type="molecule type" value="Genomic_DNA"/>
</dbReference>
<gene>
    <name evidence="1" type="primary">N173R</name>
    <name evidence="1" type="ORF">FR483_N173R</name>
</gene>
<evidence type="ECO:0000313" key="2">
    <source>
        <dbReference type="Proteomes" id="UP000204095"/>
    </source>
</evidence>
<dbReference type="GeneID" id="5364621"/>
<evidence type="ECO:0000313" key="1">
    <source>
        <dbReference type="EMBL" id="ABT15458.1"/>
    </source>
</evidence>